<dbReference type="Proteomes" id="UP000276888">
    <property type="component" value="Chromosome"/>
</dbReference>
<evidence type="ECO:0000313" key="2">
    <source>
        <dbReference type="EMBL" id="AZS37164.1"/>
    </source>
</evidence>
<feature type="compositionally biased region" description="Low complexity" evidence="1">
    <location>
        <begin position="18"/>
        <end position="29"/>
    </location>
</feature>
<evidence type="ECO:0000256" key="1">
    <source>
        <dbReference type="SAM" id="MobiDB-lite"/>
    </source>
</evidence>
<accession>A0A3Q9J3P2</accession>
<dbReference type="AlphaFoldDB" id="A0A3Q9J3P2"/>
<reference evidence="2 3" key="1">
    <citation type="submission" date="2018-08" db="EMBL/GenBank/DDBJ databases">
        <title>Microbacterium lemovicicum sp. nov., a bacterium isolated from a natural uranium-rich soil.</title>
        <authorList>
            <person name="ORTET P."/>
        </authorList>
    </citation>
    <scope>NUCLEOTIDE SEQUENCE [LARGE SCALE GENOMIC DNA]</scope>
    <source>
        <strain evidence="2 3">Viu22</strain>
    </source>
</reference>
<name>A0A3Q9J3P2_9MICO</name>
<dbReference type="EMBL" id="CP031423">
    <property type="protein sequence ID" value="AZS37164.1"/>
    <property type="molecule type" value="Genomic_DNA"/>
</dbReference>
<feature type="region of interest" description="Disordered" evidence="1">
    <location>
        <begin position="1"/>
        <end position="30"/>
    </location>
</feature>
<dbReference type="KEGG" id="mlv:CVS47_01795"/>
<dbReference type="OrthoDB" id="5082712at2"/>
<feature type="compositionally biased region" description="Low complexity" evidence="1">
    <location>
        <begin position="67"/>
        <end position="82"/>
    </location>
</feature>
<feature type="region of interest" description="Disordered" evidence="1">
    <location>
        <begin position="62"/>
        <end position="82"/>
    </location>
</feature>
<sequence>MGLFASRPEEPSEWAGLPSEPAEPGSPAETLEAPIGIGLEAVLGASVTSIAVPVVVRAGMADDPEAEPGAGAEPGADADAGD</sequence>
<organism evidence="2 3">
    <name type="scientific">Microbacterium lemovicicum</name>
    <dbReference type="NCBI Taxonomy" id="1072463"/>
    <lineage>
        <taxon>Bacteria</taxon>
        <taxon>Bacillati</taxon>
        <taxon>Actinomycetota</taxon>
        <taxon>Actinomycetes</taxon>
        <taxon>Micrococcales</taxon>
        <taxon>Microbacteriaceae</taxon>
        <taxon>Microbacterium</taxon>
    </lineage>
</organism>
<keyword evidence="3" id="KW-1185">Reference proteome</keyword>
<gene>
    <name evidence="2" type="ORF">CVS47_01795</name>
</gene>
<protein>
    <submittedName>
        <fullName evidence="2">Uncharacterized protein</fullName>
    </submittedName>
</protein>
<dbReference type="RefSeq" id="WP_127095765.1">
    <property type="nucleotide sequence ID" value="NZ_CP031423.1"/>
</dbReference>
<proteinExistence type="predicted"/>
<evidence type="ECO:0000313" key="3">
    <source>
        <dbReference type="Proteomes" id="UP000276888"/>
    </source>
</evidence>